<reference evidence="1 2" key="2">
    <citation type="journal article" date="2022" name="Mol. Ecol. Resour.">
        <title>The genomes of chicory, endive, great burdock and yacon provide insights into Asteraceae paleo-polyploidization history and plant inulin production.</title>
        <authorList>
            <person name="Fan W."/>
            <person name="Wang S."/>
            <person name="Wang H."/>
            <person name="Wang A."/>
            <person name="Jiang F."/>
            <person name="Liu H."/>
            <person name="Zhao H."/>
            <person name="Xu D."/>
            <person name="Zhang Y."/>
        </authorList>
    </citation>
    <scope>NUCLEOTIDE SEQUENCE [LARGE SCALE GENOMIC DNA]</scope>
    <source>
        <strain evidence="2">cv. Yunnan</strain>
        <tissue evidence="1">Leaves</tissue>
    </source>
</reference>
<organism evidence="1 2">
    <name type="scientific">Smallanthus sonchifolius</name>
    <dbReference type="NCBI Taxonomy" id="185202"/>
    <lineage>
        <taxon>Eukaryota</taxon>
        <taxon>Viridiplantae</taxon>
        <taxon>Streptophyta</taxon>
        <taxon>Embryophyta</taxon>
        <taxon>Tracheophyta</taxon>
        <taxon>Spermatophyta</taxon>
        <taxon>Magnoliopsida</taxon>
        <taxon>eudicotyledons</taxon>
        <taxon>Gunneridae</taxon>
        <taxon>Pentapetalae</taxon>
        <taxon>asterids</taxon>
        <taxon>campanulids</taxon>
        <taxon>Asterales</taxon>
        <taxon>Asteraceae</taxon>
        <taxon>Asteroideae</taxon>
        <taxon>Heliantheae alliance</taxon>
        <taxon>Millerieae</taxon>
        <taxon>Smallanthus</taxon>
    </lineage>
</organism>
<comment type="caution">
    <text evidence="1">The sequence shown here is derived from an EMBL/GenBank/DDBJ whole genome shotgun (WGS) entry which is preliminary data.</text>
</comment>
<protein>
    <submittedName>
        <fullName evidence="1">Uncharacterized protein</fullName>
    </submittedName>
</protein>
<evidence type="ECO:0000313" key="2">
    <source>
        <dbReference type="Proteomes" id="UP001056120"/>
    </source>
</evidence>
<dbReference type="EMBL" id="CM042032">
    <property type="protein sequence ID" value="KAI3776919.1"/>
    <property type="molecule type" value="Genomic_DNA"/>
</dbReference>
<gene>
    <name evidence="1" type="ORF">L1987_46710</name>
</gene>
<evidence type="ECO:0000313" key="1">
    <source>
        <dbReference type="EMBL" id="KAI3776919.1"/>
    </source>
</evidence>
<dbReference type="Proteomes" id="UP001056120">
    <property type="component" value="Linkage Group LG15"/>
</dbReference>
<keyword evidence="2" id="KW-1185">Reference proteome</keyword>
<sequence length="207" mass="23667">MCDASDYAVGAVLGQRMEKHFHPIYYANKTMNDAQEHYTTTEKELLAVVFAFVKFRSYLALDKKGAENVVVDHLSRLESHEVGDQRGVSVDDRFFIESLMLVTTQDGGCPWFADFAIYLVDGTLLKGMRHQQNKNFFADVHITFGMTHTCSVSEQTRCAEVFLYGTVEIKEKDGMRFKVNGHRLKHYINGPNEEKEGEIVYLEPPKE</sequence>
<reference evidence="2" key="1">
    <citation type="journal article" date="2022" name="Mol. Ecol. Resour.">
        <title>The genomes of chicory, endive, great burdock and yacon provide insights into Asteraceae palaeo-polyploidization history and plant inulin production.</title>
        <authorList>
            <person name="Fan W."/>
            <person name="Wang S."/>
            <person name="Wang H."/>
            <person name="Wang A."/>
            <person name="Jiang F."/>
            <person name="Liu H."/>
            <person name="Zhao H."/>
            <person name="Xu D."/>
            <person name="Zhang Y."/>
        </authorList>
    </citation>
    <scope>NUCLEOTIDE SEQUENCE [LARGE SCALE GENOMIC DNA]</scope>
    <source>
        <strain evidence="2">cv. Yunnan</strain>
    </source>
</reference>
<accession>A0ACB9FZX3</accession>
<proteinExistence type="predicted"/>
<name>A0ACB9FZX3_9ASTR</name>